<dbReference type="Proteomes" id="UP000228751">
    <property type="component" value="Unassembled WGS sequence"/>
</dbReference>
<gene>
    <name evidence="2" type="ORF">CSR02_07745</name>
</gene>
<sequence length="90" mass="10731">MHTETGQETDHDQYVPTSIDTDIPMPVNRKEIADKRVNAMLKMKVGHSFQVPGDLAQRFMDLTRRRKELKDMKFESRTVDELWKRIWRIS</sequence>
<dbReference type="EMBL" id="PEBQ01000103">
    <property type="protein sequence ID" value="PHY94181.1"/>
    <property type="molecule type" value="Genomic_DNA"/>
</dbReference>
<evidence type="ECO:0000256" key="1">
    <source>
        <dbReference type="SAM" id="MobiDB-lite"/>
    </source>
</evidence>
<dbReference type="GeneID" id="66349911"/>
<evidence type="ECO:0000313" key="3">
    <source>
        <dbReference type="Proteomes" id="UP000228751"/>
    </source>
</evidence>
<organism evidence="2 3">
    <name type="scientific">Acetobacter pomorum</name>
    <dbReference type="NCBI Taxonomy" id="65959"/>
    <lineage>
        <taxon>Bacteria</taxon>
        <taxon>Pseudomonadati</taxon>
        <taxon>Pseudomonadota</taxon>
        <taxon>Alphaproteobacteria</taxon>
        <taxon>Acetobacterales</taxon>
        <taxon>Acetobacteraceae</taxon>
        <taxon>Acetobacter</taxon>
    </lineage>
</organism>
<dbReference type="RefSeq" id="WP_099541169.1">
    <property type="nucleotide sequence ID" value="NZ_PEBQ01000103.1"/>
</dbReference>
<proteinExistence type="predicted"/>
<feature type="region of interest" description="Disordered" evidence="1">
    <location>
        <begin position="1"/>
        <end position="23"/>
    </location>
</feature>
<accession>A0A2G4RC64</accession>
<evidence type="ECO:0000313" key="2">
    <source>
        <dbReference type="EMBL" id="PHY94181.1"/>
    </source>
</evidence>
<protein>
    <submittedName>
        <fullName evidence="2">Uncharacterized protein</fullName>
    </submittedName>
</protein>
<dbReference type="AlphaFoldDB" id="A0A2G4RC64"/>
<name>A0A2G4RC64_9PROT</name>
<feature type="compositionally biased region" description="Basic and acidic residues" evidence="1">
    <location>
        <begin position="1"/>
        <end position="13"/>
    </location>
</feature>
<keyword evidence="3" id="KW-1185">Reference proteome</keyword>
<comment type="caution">
    <text evidence="2">The sequence shown here is derived from an EMBL/GenBank/DDBJ whole genome shotgun (WGS) entry which is preliminary data.</text>
</comment>
<reference evidence="2 3" key="1">
    <citation type="submission" date="2017-10" db="EMBL/GenBank/DDBJ databases">
        <title>Genomic analysis of the genus Acetobacter.</title>
        <authorList>
            <person name="Kim K.H."/>
            <person name="Chun B.H."/>
            <person name="Son A.R."/>
            <person name="Jeon C.O."/>
        </authorList>
    </citation>
    <scope>NUCLEOTIDE SEQUENCE [LARGE SCALE GENOMIC DNA]</scope>
    <source>
        <strain evidence="2 3">LHT 2458</strain>
    </source>
</reference>